<dbReference type="InterPro" id="IPR036390">
    <property type="entry name" value="WH_DNA-bd_sf"/>
</dbReference>
<evidence type="ECO:0000313" key="5">
    <source>
        <dbReference type="EMBL" id="PNG25975.1"/>
    </source>
</evidence>
<dbReference type="InterPro" id="IPR036388">
    <property type="entry name" value="WH-like_DNA-bd_sf"/>
</dbReference>
<dbReference type="SUPFAM" id="SSF46785">
    <property type="entry name" value="Winged helix' DNA-binding domain"/>
    <property type="match status" value="1"/>
</dbReference>
<evidence type="ECO:0000256" key="1">
    <source>
        <dbReference type="ARBA" id="ARBA00023015"/>
    </source>
</evidence>
<dbReference type="InterPro" id="IPR011991">
    <property type="entry name" value="ArsR-like_HTH"/>
</dbReference>
<dbReference type="OrthoDB" id="7847328at2"/>
<dbReference type="InterPro" id="IPR019887">
    <property type="entry name" value="Tscrpt_reg_AsnC/Lrp_C"/>
</dbReference>
<dbReference type="PROSITE" id="PS50956">
    <property type="entry name" value="HTH_ASNC_2"/>
    <property type="match status" value="1"/>
</dbReference>
<dbReference type="GO" id="GO:0043565">
    <property type="term" value="F:sequence-specific DNA binding"/>
    <property type="evidence" value="ECO:0007669"/>
    <property type="project" value="InterPro"/>
</dbReference>
<dbReference type="InterPro" id="IPR019888">
    <property type="entry name" value="Tscrpt_reg_AsnC-like"/>
</dbReference>
<dbReference type="GO" id="GO:0006355">
    <property type="term" value="P:regulation of DNA-templated transcription"/>
    <property type="evidence" value="ECO:0007669"/>
    <property type="project" value="UniProtKB-ARBA"/>
</dbReference>
<dbReference type="Pfam" id="PF13412">
    <property type="entry name" value="HTH_24"/>
    <property type="match status" value="1"/>
</dbReference>
<dbReference type="InterPro" id="IPR000485">
    <property type="entry name" value="AsnC-type_HTH_dom"/>
</dbReference>
<dbReference type="PANTHER" id="PTHR30154:SF17">
    <property type="entry name" value="DNA-BINDING TRANSCRIPTIONAL ACTIVATOR DECR"/>
    <property type="match status" value="1"/>
</dbReference>
<dbReference type="SMART" id="SM00344">
    <property type="entry name" value="HTH_ASNC"/>
    <property type="match status" value="1"/>
</dbReference>
<dbReference type="PRINTS" id="PR00033">
    <property type="entry name" value="HTHASNC"/>
</dbReference>
<feature type="domain" description="HTH asnC-type" evidence="4">
    <location>
        <begin position="10"/>
        <end position="71"/>
    </location>
</feature>
<comment type="caution">
    <text evidence="5">The sequence shown here is derived from an EMBL/GenBank/DDBJ whole genome shotgun (WGS) entry which is preliminary data.</text>
</comment>
<organism evidence="5 6">
    <name type="scientific">Methylocella silvestris</name>
    <dbReference type="NCBI Taxonomy" id="199596"/>
    <lineage>
        <taxon>Bacteria</taxon>
        <taxon>Pseudomonadati</taxon>
        <taxon>Pseudomonadota</taxon>
        <taxon>Alphaproteobacteria</taxon>
        <taxon>Hyphomicrobiales</taxon>
        <taxon>Beijerinckiaceae</taxon>
        <taxon>Methylocella</taxon>
    </lineage>
</organism>
<dbReference type="InterPro" id="IPR011008">
    <property type="entry name" value="Dimeric_a/b-barrel"/>
</dbReference>
<dbReference type="PANTHER" id="PTHR30154">
    <property type="entry name" value="LEUCINE-RESPONSIVE REGULATORY PROTEIN"/>
    <property type="match status" value="1"/>
</dbReference>
<name>A0A2J7TGT5_METSI</name>
<evidence type="ECO:0000313" key="6">
    <source>
        <dbReference type="Proteomes" id="UP000236286"/>
    </source>
</evidence>
<dbReference type="Gene3D" id="1.10.10.10">
    <property type="entry name" value="Winged helix-like DNA-binding domain superfamily/Winged helix DNA-binding domain"/>
    <property type="match status" value="1"/>
</dbReference>
<keyword evidence="2" id="KW-0238">DNA-binding</keyword>
<dbReference type="Pfam" id="PF01037">
    <property type="entry name" value="AsnC_trans_reg"/>
    <property type="match status" value="1"/>
</dbReference>
<dbReference type="SUPFAM" id="SSF54909">
    <property type="entry name" value="Dimeric alpha+beta barrel"/>
    <property type="match status" value="1"/>
</dbReference>
<gene>
    <name evidence="5" type="ORF">CR492_10280</name>
</gene>
<dbReference type="RefSeq" id="WP_102843660.1">
    <property type="nucleotide sequence ID" value="NZ_PDZR01000010.1"/>
</dbReference>
<evidence type="ECO:0000256" key="2">
    <source>
        <dbReference type="ARBA" id="ARBA00023125"/>
    </source>
</evidence>
<reference evidence="5 6" key="1">
    <citation type="submission" date="2017-10" db="EMBL/GenBank/DDBJ databases">
        <title>Genome announcement of Methylocella silvestris TVC from permafrost.</title>
        <authorList>
            <person name="Wang J."/>
            <person name="Geng K."/>
            <person name="Ul-Haque F."/>
            <person name="Crombie A.T."/>
            <person name="Street L.E."/>
            <person name="Wookey P.A."/>
            <person name="Murrell J.C."/>
            <person name="Pratscher J."/>
        </authorList>
    </citation>
    <scope>NUCLEOTIDE SEQUENCE [LARGE SCALE GENOMIC DNA]</scope>
    <source>
        <strain evidence="5 6">TVC</strain>
    </source>
</reference>
<dbReference type="Gene3D" id="3.30.70.920">
    <property type="match status" value="1"/>
</dbReference>
<dbReference type="EMBL" id="PDZR01000010">
    <property type="protein sequence ID" value="PNG25975.1"/>
    <property type="molecule type" value="Genomic_DNA"/>
</dbReference>
<evidence type="ECO:0000256" key="3">
    <source>
        <dbReference type="ARBA" id="ARBA00023163"/>
    </source>
</evidence>
<dbReference type="Proteomes" id="UP000236286">
    <property type="component" value="Unassembled WGS sequence"/>
</dbReference>
<dbReference type="PROSITE" id="PS00519">
    <property type="entry name" value="HTH_ASNC_1"/>
    <property type="match status" value="1"/>
</dbReference>
<evidence type="ECO:0000259" key="4">
    <source>
        <dbReference type="PROSITE" id="PS50956"/>
    </source>
</evidence>
<dbReference type="GO" id="GO:0043200">
    <property type="term" value="P:response to amino acid"/>
    <property type="evidence" value="ECO:0007669"/>
    <property type="project" value="TreeGrafter"/>
</dbReference>
<protein>
    <submittedName>
        <fullName evidence="5">Transcriptional regulator</fullName>
    </submittedName>
</protein>
<dbReference type="CDD" id="cd00090">
    <property type="entry name" value="HTH_ARSR"/>
    <property type="match status" value="1"/>
</dbReference>
<dbReference type="GO" id="GO:0005829">
    <property type="term" value="C:cytosol"/>
    <property type="evidence" value="ECO:0007669"/>
    <property type="project" value="TreeGrafter"/>
</dbReference>
<proteinExistence type="predicted"/>
<keyword evidence="3" id="KW-0804">Transcription</keyword>
<accession>A0A2J7TGT5</accession>
<dbReference type="AlphaFoldDB" id="A0A2J7TGT5"/>
<sequence length="160" mass="17712">MIIMSPPKILDPIDRRILRIVQTDASLSIHEIASRVGLSQTPCWKRLQRLEAAGVIKRRIAILDPIKLGLGITVFVTIEVGDHSGQGLERFSAALAAMDEVMDFYRTAGDVDYILRVVVADTATFDDFYKRLIALAPLKNVTSRFALENIKSETAFPIAG</sequence>
<keyword evidence="1" id="KW-0805">Transcription regulation</keyword>
<dbReference type="InterPro" id="IPR019885">
    <property type="entry name" value="Tscrpt_reg_HTH_AsnC-type_CS"/>
</dbReference>